<evidence type="ECO:0000256" key="1">
    <source>
        <dbReference type="ARBA" id="ARBA00009861"/>
    </source>
</evidence>
<dbReference type="AlphaFoldDB" id="A0AAW2V6U7"/>
<accession>A0AAW2V6U7</accession>
<dbReference type="Pfam" id="PF02458">
    <property type="entry name" value="Transferase"/>
    <property type="match status" value="1"/>
</dbReference>
<proteinExistence type="inferred from homology"/>
<dbReference type="PANTHER" id="PTHR31623:SF110">
    <property type="entry name" value="VINORINE SYNTHASE-LIKE"/>
    <property type="match status" value="1"/>
</dbReference>
<comment type="similarity">
    <text evidence="1">Belongs to the plant acyltransferase family.</text>
</comment>
<keyword evidence="3" id="KW-0012">Acyltransferase</keyword>
<evidence type="ECO:0000256" key="2">
    <source>
        <dbReference type="ARBA" id="ARBA00022679"/>
    </source>
</evidence>
<evidence type="ECO:0000313" key="4">
    <source>
        <dbReference type="EMBL" id="KAL0425424.1"/>
    </source>
</evidence>
<dbReference type="InterPro" id="IPR023213">
    <property type="entry name" value="CAT-like_dom_sf"/>
</dbReference>
<reference evidence="4" key="2">
    <citation type="journal article" date="2024" name="Plant">
        <title>Genomic evolution and insights into agronomic trait innovations of Sesamum species.</title>
        <authorList>
            <person name="Miao H."/>
            <person name="Wang L."/>
            <person name="Qu L."/>
            <person name="Liu H."/>
            <person name="Sun Y."/>
            <person name="Le M."/>
            <person name="Wang Q."/>
            <person name="Wei S."/>
            <person name="Zheng Y."/>
            <person name="Lin W."/>
            <person name="Duan Y."/>
            <person name="Cao H."/>
            <person name="Xiong S."/>
            <person name="Wang X."/>
            <person name="Wei L."/>
            <person name="Li C."/>
            <person name="Ma Q."/>
            <person name="Ju M."/>
            <person name="Zhao R."/>
            <person name="Li G."/>
            <person name="Mu C."/>
            <person name="Tian Q."/>
            <person name="Mei H."/>
            <person name="Zhang T."/>
            <person name="Gao T."/>
            <person name="Zhang H."/>
        </authorList>
    </citation>
    <scope>NUCLEOTIDE SEQUENCE</scope>
    <source>
        <strain evidence="4">G02</strain>
    </source>
</reference>
<keyword evidence="2" id="KW-0808">Transferase</keyword>
<evidence type="ECO:0000256" key="3">
    <source>
        <dbReference type="ARBA" id="ARBA00023315"/>
    </source>
</evidence>
<dbReference type="EMBL" id="JACGWJ010000004">
    <property type="protein sequence ID" value="KAL0425424.1"/>
    <property type="molecule type" value="Genomic_DNA"/>
</dbReference>
<dbReference type="Gene3D" id="3.30.559.10">
    <property type="entry name" value="Chloramphenicol acetyltransferase-like domain"/>
    <property type="match status" value="2"/>
</dbReference>
<dbReference type="PANTHER" id="PTHR31623">
    <property type="entry name" value="F21J9.9"/>
    <property type="match status" value="1"/>
</dbReference>
<dbReference type="GO" id="GO:0016746">
    <property type="term" value="F:acyltransferase activity"/>
    <property type="evidence" value="ECO:0007669"/>
    <property type="project" value="UniProtKB-KW"/>
</dbReference>
<comment type="caution">
    <text evidence="4">The sequence shown here is derived from an EMBL/GenBank/DDBJ whole genome shotgun (WGS) entry which is preliminary data.</text>
</comment>
<name>A0AAW2V6U7_SESRA</name>
<protein>
    <submittedName>
        <fullName evidence="4">Vinorine synthase</fullName>
    </submittedName>
</protein>
<reference evidence="4" key="1">
    <citation type="submission" date="2020-06" db="EMBL/GenBank/DDBJ databases">
        <authorList>
            <person name="Li T."/>
            <person name="Hu X."/>
            <person name="Zhang T."/>
            <person name="Song X."/>
            <person name="Zhang H."/>
            <person name="Dai N."/>
            <person name="Sheng W."/>
            <person name="Hou X."/>
            <person name="Wei L."/>
        </authorList>
    </citation>
    <scope>NUCLEOTIDE SEQUENCE</scope>
    <source>
        <strain evidence="4">G02</strain>
        <tissue evidence="4">Leaf</tissue>
    </source>
</reference>
<sequence length="146" mass="15579">MVQINLFECGGVAIGVCMSHLVADASSLVEFMNAWAATCRGENPKSAPEFGVMARYFPAQDLSDSNISPSLLMGNDKLVTKRFVFNKEKLAALKQAAATGDGSDVKDPTRVEAVSAPLVYLGGLEQEQAHILRTPSAMDASCVQQN</sequence>
<organism evidence="4">
    <name type="scientific">Sesamum radiatum</name>
    <name type="common">Black benniseed</name>
    <dbReference type="NCBI Taxonomy" id="300843"/>
    <lineage>
        <taxon>Eukaryota</taxon>
        <taxon>Viridiplantae</taxon>
        <taxon>Streptophyta</taxon>
        <taxon>Embryophyta</taxon>
        <taxon>Tracheophyta</taxon>
        <taxon>Spermatophyta</taxon>
        <taxon>Magnoliopsida</taxon>
        <taxon>eudicotyledons</taxon>
        <taxon>Gunneridae</taxon>
        <taxon>Pentapetalae</taxon>
        <taxon>asterids</taxon>
        <taxon>lamiids</taxon>
        <taxon>Lamiales</taxon>
        <taxon>Pedaliaceae</taxon>
        <taxon>Sesamum</taxon>
    </lineage>
</organism>
<gene>
    <name evidence="4" type="ORF">Sradi_1077200</name>
</gene>